<dbReference type="Proteomes" id="UP000823786">
    <property type="component" value="Unassembled WGS sequence"/>
</dbReference>
<proteinExistence type="predicted"/>
<dbReference type="RefSeq" id="WP_209853659.1">
    <property type="nucleotide sequence ID" value="NZ_JAGGJV010000005.1"/>
</dbReference>
<name>A0ABS4ENV2_9HYPH</name>
<protein>
    <submittedName>
        <fullName evidence="1">Uncharacterized protein</fullName>
    </submittedName>
</protein>
<gene>
    <name evidence="1" type="ORF">J2Z75_003150</name>
</gene>
<reference evidence="1 2" key="1">
    <citation type="submission" date="2021-03" db="EMBL/GenBank/DDBJ databases">
        <title>Genomic Encyclopedia of Type Strains, Phase IV (KMG-IV): sequencing the most valuable type-strain genomes for metagenomic binning, comparative biology and taxonomic classification.</title>
        <authorList>
            <person name="Goeker M."/>
        </authorList>
    </citation>
    <scope>NUCLEOTIDE SEQUENCE [LARGE SCALE GENOMIC DNA]</scope>
    <source>
        <strain evidence="1 2">DSM 26427</strain>
    </source>
</reference>
<comment type="caution">
    <text evidence="1">The sequence shown here is derived from an EMBL/GenBank/DDBJ whole genome shotgun (WGS) entry which is preliminary data.</text>
</comment>
<organism evidence="1 2">
    <name type="scientific">Rhizobium herbae</name>
    <dbReference type="NCBI Taxonomy" id="508661"/>
    <lineage>
        <taxon>Bacteria</taxon>
        <taxon>Pseudomonadati</taxon>
        <taxon>Pseudomonadota</taxon>
        <taxon>Alphaproteobacteria</taxon>
        <taxon>Hyphomicrobiales</taxon>
        <taxon>Rhizobiaceae</taxon>
        <taxon>Rhizobium/Agrobacterium group</taxon>
        <taxon>Rhizobium</taxon>
    </lineage>
</organism>
<dbReference type="EMBL" id="JAGGJV010000005">
    <property type="protein sequence ID" value="MBP1859633.1"/>
    <property type="molecule type" value="Genomic_DNA"/>
</dbReference>
<keyword evidence="2" id="KW-1185">Reference proteome</keyword>
<accession>A0ABS4ENV2</accession>
<sequence length="92" mass="10170">MKKIDDLIASVTSIHDRYKAGRMERETVREWVLGLGGYPAPYAEPLGDAAAWFRPVRDMEPDALKAADLERLKAIVEAGGSVTLNPARFNGR</sequence>
<evidence type="ECO:0000313" key="1">
    <source>
        <dbReference type="EMBL" id="MBP1859633.1"/>
    </source>
</evidence>
<evidence type="ECO:0000313" key="2">
    <source>
        <dbReference type="Proteomes" id="UP000823786"/>
    </source>
</evidence>